<accession>A0ABN8MPJ1</accession>
<dbReference type="SUPFAM" id="SSF48726">
    <property type="entry name" value="Immunoglobulin"/>
    <property type="match status" value="35"/>
</dbReference>
<feature type="domain" description="Ig-like" evidence="3">
    <location>
        <begin position="970"/>
        <end position="1069"/>
    </location>
</feature>
<feature type="domain" description="Ig-like" evidence="3">
    <location>
        <begin position="1295"/>
        <end position="1395"/>
    </location>
</feature>
<evidence type="ECO:0000313" key="5">
    <source>
        <dbReference type="Proteomes" id="UP001159427"/>
    </source>
</evidence>
<feature type="domain" description="Ig-like" evidence="3">
    <location>
        <begin position="3601"/>
        <end position="3687"/>
    </location>
</feature>
<feature type="domain" description="Ig-like" evidence="3">
    <location>
        <begin position="2618"/>
        <end position="2713"/>
    </location>
</feature>
<feature type="domain" description="Ig-like" evidence="3">
    <location>
        <begin position="867"/>
        <end position="963"/>
    </location>
</feature>
<protein>
    <recommendedName>
        <fullName evidence="3">Ig-like domain-containing protein</fullName>
    </recommendedName>
</protein>
<feature type="domain" description="Ig-like" evidence="3">
    <location>
        <begin position="2298"/>
        <end position="2383"/>
    </location>
</feature>
<comment type="caution">
    <text evidence="4">The sequence shown here is derived from an EMBL/GenBank/DDBJ whole genome shotgun (WGS) entry which is preliminary data.</text>
</comment>
<keyword evidence="1" id="KW-0732">Signal</keyword>
<dbReference type="Proteomes" id="UP001159427">
    <property type="component" value="Unassembled WGS sequence"/>
</dbReference>
<dbReference type="InterPro" id="IPR013098">
    <property type="entry name" value="Ig_I-set"/>
</dbReference>
<organism evidence="4 5">
    <name type="scientific">Porites evermanni</name>
    <dbReference type="NCBI Taxonomy" id="104178"/>
    <lineage>
        <taxon>Eukaryota</taxon>
        <taxon>Metazoa</taxon>
        <taxon>Cnidaria</taxon>
        <taxon>Anthozoa</taxon>
        <taxon>Hexacorallia</taxon>
        <taxon>Scleractinia</taxon>
        <taxon>Fungiina</taxon>
        <taxon>Poritidae</taxon>
        <taxon>Porites</taxon>
    </lineage>
</organism>
<feature type="domain" description="Ig-like" evidence="3">
    <location>
        <begin position="326"/>
        <end position="424"/>
    </location>
</feature>
<dbReference type="CDD" id="cd00096">
    <property type="entry name" value="Ig"/>
    <property type="match status" value="5"/>
</dbReference>
<evidence type="ECO:0000256" key="2">
    <source>
        <dbReference type="ARBA" id="ARBA00023157"/>
    </source>
</evidence>
<feature type="domain" description="Ig-like" evidence="3">
    <location>
        <begin position="1186"/>
        <end position="1290"/>
    </location>
</feature>
<feature type="domain" description="Ig-like" evidence="3">
    <location>
        <begin position="227"/>
        <end position="314"/>
    </location>
</feature>
<sequence>MAINAQDRSPITLTIGDNVTALTNTSITIQCPTSGVPKPTVTWTKDGQELPSGSRYIVQDDSSLLIIGTDKVDNARYTCTAESLVGKDGASSILVVVVGQAPKIQSSRQNIVHMTIDFLAITVGSNLTTLANSGLEISCPTTGFPKPSIQWYRHGNPVQPKTSGNVLLNDSVLIIKNITSQDSGLYLCTASNLAGKVSAGSLVNVTGKGQFNSRMGQQNILSVSGEDEVTIVVGGNITTVVGTAVKILCPVIALPSATIGWLFNGSSVKDRSVRLVDSENASLTMTSVTPEDLGSYTCVAKNAYGSSSETTHLSLINGTAPNISSPKQNILSVSGEDEVTIVVGGNITTVVGTAVKILCPVIALPSATIGWLFNGSSVKDRSVRLVDSENASLTMTSVTPEDLGSYTCVAKNAYGSSSETTHLSLIIPAEPKILSSNNDINDYKSTKHDLVIGDNLETLVDTTVYIRCQASGKPSPVISWTKSGVLVQSSSRLKIVNNTLILLDSKKSDTGNYTCAATNGIGFEEKATFLKFISPEKPLIRGEPFDIESFDGQSVTVAVGGTLKVLQKTTVNIRCIASGKPVPSVFWNSTGDMQPANKYDIKQEGTLLTIREVDTRDSGKYMCNAINKAGKDSQAAVLEVVEAELPTITTSNATISWYDKEPRVLPVGGSVQVLSGTKLTLTCEHSAFPQATVEWTVLDEEGQDSGQDAGYEVVNGSLVLMSLQPTDTARYVCSVRNVAGSASATTALKVVDPQPPDISSSEENIVMLSGIVSIQATVGSSVTVLSGSYITITCSADGVPNPTVTWSRGDKPVRTTSPVNNTAMQFVMLTIEDATVADTGEYLCTARSEVGADRESTKVTVIDPTEPIIKKSSLDTIPLSNKTKVDVPVGSDITVLSYTRVNITCQASGIPTPKITWLRKGVPVKSYDNSSLVLSISDRDDAGQVTCIAENLAGNATQGTKIDVIEPILPRIKSGEGKIVALNMRRSVRASVGASVETFTRTTLTLTCSVEGTPQPSVSWNKNGESLISKDRVSISSDGTLVIKNTLVTDTGRYMCLATSLVGETYQVSSVVVRAPIRPRIRRSRSYIIWYERQPFRGKVGDNLTTLKGRKLTLTCPAFGLPQPAISWYRGGMRMRSGGNYVAIGNTLIMFNLDPMDTDRYTCVARNFAGVTSATSTLKVHDPMPPKIMPSYGYEESLQNFDRLNITIGKEASLLRGSPLTIKCPVLGVPEPKIKWIKDRKMLTSNDRMDMHCTGVLNILKVELEDSGDYACIAESFLGMDIAFSAVTVYEAIRPSVEISGRVYVSGGNLVDMHVGDNLTAILTTPININCSARGIPKPRMRWQMNGRQLGNGGNYKTDGNGALVIKGLEDPGEFTCIAENFVGQDGASSFIRVLDPTRPAIITPEIPMTIKCQDRTPLTATVGNNVTALTETKITIQCLTSGEPKPNVTWSKDGQKITEGSKYAVQKDGSLLIREAGKQDSGLYTCTSENIVGNDSASTVIQVVEPVKPSINVPKFSRDIPLGDGSPVTMDVGDNVTASSNTTITIKCPVSGVPTPTVTWTRDGLKIVPGLKYSFTNDESLVIEGSETVDSGEYTCSAKSFSGTNSKTSTVKFLAPSKPLVKASSDPKTIEAQDRSPVTLPIGDNVTALSNTSVTIECPTTGVPKPIVTWTKNGQKIFSGGRYLVQDDGSLLITEADEEDNARYTCSANNVAGKDSASSNVTIVEPVMPSIRVPEYGKQISAIDGRPVTINIGDNVTATSNTTITIKCPVSGVPSPSVSWMKDGEEVVPGAEYSITSDNGLVIKGTGAINSAEYTCSVKSVSGTDSETSSVNIIGPSKPRIKASGEPKMIETQDRSPITFTVGDNVTVLTNTSVTIHCLTTGVPKPTVTWTKDGQEILNGDKYTMQVNGSLLINEVDEKDSARYTCTADSAAGKDSATSTVQVVEPTKPTIDVPEFGNEIPFRDGSPVVMNIGDNVTAASNTTITIKCPVSGVPTPFVTWTKDGAEISDENGYSITSDNSLVFAKAAAEDSGSYSCNAQSFFGNDSASSTVRIIEPSKPVVQISDRQNTIEAEDLRPLTLTIGDNVTALVNTSITIQCPTSGVPKPSVTWTKDDQELLSGGRYKVQDDGSLVISDASEEDNAQYTCTADSVTGKDSASSIVQVESLKKPTILVQRPGPKVPIGDGRPVVSPVGSQITELALVKITLSCPADGSPRPKITWKKDGVELVPGERYVVDDKGSLTITSAVMDDSGTFTCTAKNIAGAEEVSSSIDILEPVKPSINVPKFSRDIPLGDGSPVTMDIGDNVTASSNTTITIKCPVSGVPTPSVTWTRDGLKIVPGLKYSFTNDESLVIKGPETVDSGEYTCSAKSFSGTNSKTSTVKFLAPSKPVVKASGDPKTIEAQDRSPVTLPIGDNVTALSNTSVTIECATTGVPKSIVTWTKNGLKISSGGRYLVQDDGSLLITEADEEDNARYTCSADNVAGNDSASSNVKIVEPVKPSIEVPEYGKQISAIDGRPVTINIGDNVTATSTTTITIKCPVSGVPSPSVSWMKDGEEVVPGAEYSITSDNGLVIKGTGAINSAEYTCSVKSVSGTDSETSSVNIIGPSKPRVKASGEPKMIETQDRSPISFTVGDNVTVLTNTNVTIHCPTTGVPKPTVTWTKDGQEIVSGDKYTMHVNGSLLINDVDEKDSARYTCTADSAAGKDSATSTVQVVEPTKPTIDVPEFGNEIPFRDGNPVVMNIGDNVTAASNTTIIIKCPVSGVPTPSVTWTKDGAEISHQNGYSITSDNSLVFAKAAAGDSGSYSCNAQSFFGNDSASSTVRIIEPSKPVVQISDRQNTIEAEDLRPLTLTIGDNVTALVNTSITIQCPTSGVPKPSVTWTKDDQELLSGGRYKVQDDGSLVISDASEEDNAQYTCTADSVTGKDSASSIVQVESLKKPTILVQRPGPKLPIGDGRPVVSPIGSQITELEFVKVTLSCPADGSPRPKITWKKDGVELVPGERYVVDDKGSLTITSAVTDDSGTFTCTAKNIAGAEEVSSSIDILEPLKPVIEPSKDSVVSDDHRNVTAGVGSKVNAFKGATISLTCAVKGIPKPDVNWTKDGQSLLLGERLVVSSNGTLIIRDSSVNDSGNYTCTAKSRSGQDDATSSVTVAETMHPVIISVNVPVVWYKLEPLETTIGSSIQTLPGTQVSLNCRATGVPLPKITWRWEGDRLLQTGISLKLDAVELKNSGQYTCVATNIAGSAEASSNITIEDFVKPSINRSLEEVSWDKESPLTVAVGSRVDVINGSTLVLRCDSSGLPPPKLLWTRGINVISNDDKYNNSGKMLTITNVQFEDADEYTCTATNMAGQDAATTELVVKGPGAPIITTDNTVIINVNTGKPVIAPIGAKITTVVNATVIMKCPNQGSPQPVVTWNHEQRFIAPGGKYLMNESSLVIRGVRLKDAGRYKCTASNRFGRDVESLYLTVTVPPLVSNVKGTLEITNLRNLVSITTGAVVTIPRGVSIRIRCIATGIPQPNITWYQHRENMEDRHPIMQNDAVKVMYDNSLWISHTSVTDAAYYTCVASNIAGKDEGTTVLNIGTPPEIPSYWRGVKSRFNIPYKARTISTGSFTTIVQGSTLHLKCNVVGFPKPTIRWVVFNSAREQRYNVFEDGTLVVPNADLEDEGNYTCIANNSYGTLRRTTTVSILIRPEILDRHLRYIMHGQGIEGYAMAHAAVRRNTISSLTVKRGYNLILLCTVVGKPTPHITWTKNRVLIRNDTRHLLLPNGVLLVRQVDIKESGHYKCVATNAVGKDQGSVRLTVKNLAVGQWKATTWSKCGNCITHLRGWQERHISCVDRMGKVVTEQHCVHRHKPAKRRRCTHRNCHVTWRTTAWSACSRSCGSHGVKLRYVQCVFAKSLKPANGQCGWQEKPSLQEPCNRKTCARENCVDKVRYCQRVKKIGMCPIYSRWCCNTCR</sequence>
<reference evidence="4 5" key="1">
    <citation type="submission" date="2022-05" db="EMBL/GenBank/DDBJ databases">
        <authorList>
            <consortium name="Genoscope - CEA"/>
            <person name="William W."/>
        </authorList>
    </citation>
    <scope>NUCLEOTIDE SEQUENCE [LARGE SCALE GENOMIC DNA]</scope>
</reference>
<dbReference type="InterPro" id="IPR013783">
    <property type="entry name" value="Ig-like_fold"/>
</dbReference>
<feature type="domain" description="Ig-like" evidence="3">
    <location>
        <begin position="1628"/>
        <end position="1723"/>
    </location>
</feature>
<name>A0ABN8MPJ1_9CNID</name>
<feature type="domain" description="Ig-like" evidence="3">
    <location>
        <begin position="3174"/>
        <end position="3252"/>
    </location>
</feature>
<dbReference type="PANTHER" id="PTHR45080:SF8">
    <property type="entry name" value="IG-LIKE DOMAIN-CONTAINING PROTEIN"/>
    <property type="match status" value="1"/>
</dbReference>
<feature type="domain" description="Ig-like" evidence="3">
    <location>
        <begin position="2738"/>
        <end position="2825"/>
    </location>
</feature>
<feature type="domain" description="Ig-like" evidence="3">
    <location>
        <begin position="2078"/>
        <end position="2165"/>
    </location>
</feature>
<feature type="domain" description="Ig-like" evidence="3">
    <location>
        <begin position="3472"/>
        <end position="3580"/>
    </location>
</feature>
<keyword evidence="2" id="KW-1015">Disulfide bond</keyword>
<dbReference type="SMART" id="SM00408">
    <property type="entry name" value="IGc2"/>
    <property type="match status" value="35"/>
</dbReference>
<feature type="domain" description="Ig-like" evidence="3">
    <location>
        <begin position="662"/>
        <end position="751"/>
    </location>
</feature>
<dbReference type="InterPro" id="IPR036383">
    <property type="entry name" value="TSP1_rpt_sf"/>
</dbReference>
<dbReference type="SMART" id="SM00406">
    <property type="entry name" value="IGv"/>
    <property type="match status" value="18"/>
</dbReference>
<feature type="domain" description="Ig-like" evidence="3">
    <location>
        <begin position="756"/>
        <end position="860"/>
    </location>
</feature>
<dbReference type="PANTHER" id="PTHR45080">
    <property type="entry name" value="CONTACTIN 5"/>
    <property type="match status" value="1"/>
</dbReference>
<dbReference type="SUPFAM" id="SSF82895">
    <property type="entry name" value="TSP-1 type 1 repeat"/>
    <property type="match status" value="1"/>
</dbReference>
<feature type="domain" description="Ig-like" evidence="3">
    <location>
        <begin position="3050"/>
        <end position="3151"/>
    </location>
</feature>
<feature type="domain" description="Ig-like" evidence="3">
    <location>
        <begin position="2500"/>
        <end position="2603"/>
    </location>
</feature>
<dbReference type="Pfam" id="PF07679">
    <property type="entry name" value="I-set"/>
    <property type="match status" value="32"/>
</dbReference>
<feature type="domain" description="Ig-like" evidence="3">
    <location>
        <begin position="102"/>
        <end position="206"/>
    </location>
</feature>
<feature type="domain" description="Ig-like" evidence="3">
    <location>
        <begin position="1968"/>
        <end position="2055"/>
    </location>
</feature>
<dbReference type="Pfam" id="PF13927">
    <property type="entry name" value="Ig_3"/>
    <property type="match status" value="3"/>
</dbReference>
<feature type="domain" description="Ig-like" evidence="3">
    <location>
        <begin position="1079"/>
        <end position="1179"/>
    </location>
</feature>
<dbReference type="InterPro" id="IPR003599">
    <property type="entry name" value="Ig_sub"/>
</dbReference>
<feature type="domain" description="Ig-like" evidence="3">
    <location>
        <begin position="538"/>
        <end position="639"/>
    </location>
</feature>
<dbReference type="InterPro" id="IPR003598">
    <property type="entry name" value="Ig_sub2"/>
</dbReference>
<keyword evidence="5" id="KW-1185">Reference proteome</keyword>
<feature type="domain" description="Ig-like" evidence="3">
    <location>
        <begin position="2940"/>
        <end position="3043"/>
    </location>
</feature>
<evidence type="ECO:0000256" key="1">
    <source>
        <dbReference type="ARBA" id="ARBA00022729"/>
    </source>
</evidence>
<feature type="domain" description="Ig-like" evidence="3">
    <location>
        <begin position="1848"/>
        <end position="1943"/>
    </location>
</feature>
<feature type="domain" description="Ig-like" evidence="3">
    <location>
        <begin position="2848"/>
        <end position="2935"/>
    </location>
</feature>
<gene>
    <name evidence="4" type="ORF">PEVE_00038649</name>
</gene>
<feature type="domain" description="Ig-like" evidence="3">
    <location>
        <begin position="1515"/>
        <end position="1613"/>
    </location>
</feature>
<dbReference type="InterPro" id="IPR013106">
    <property type="entry name" value="Ig_V-set"/>
</dbReference>
<dbReference type="Pfam" id="PF19030">
    <property type="entry name" value="TSP1_ADAMTS"/>
    <property type="match status" value="2"/>
</dbReference>
<dbReference type="EMBL" id="CALNXI010000661">
    <property type="protein sequence ID" value="CAH3030859.1"/>
    <property type="molecule type" value="Genomic_DNA"/>
</dbReference>
<dbReference type="Gene3D" id="2.60.40.10">
    <property type="entry name" value="Immunoglobulins"/>
    <property type="match status" value="35"/>
</dbReference>
<evidence type="ECO:0000313" key="4">
    <source>
        <dbReference type="EMBL" id="CAH3030859.1"/>
    </source>
</evidence>
<feature type="domain" description="Ig-like" evidence="3">
    <location>
        <begin position="3275"/>
        <end position="3361"/>
    </location>
</feature>
<dbReference type="PROSITE" id="PS50092">
    <property type="entry name" value="TSP1"/>
    <property type="match status" value="1"/>
</dbReference>
<dbReference type="PROSITE" id="PS50835">
    <property type="entry name" value="IG_LIKE"/>
    <property type="match status" value="35"/>
</dbReference>
<dbReference type="InterPro" id="IPR000884">
    <property type="entry name" value="TSP1_rpt"/>
</dbReference>
<proteinExistence type="predicted"/>
<dbReference type="InterPro" id="IPR036179">
    <property type="entry name" value="Ig-like_dom_sf"/>
</dbReference>
<evidence type="ECO:0000259" key="3">
    <source>
        <dbReference type="PROSITE" id="PS50835"/>
    </source>
</evidence>
<dbReference type="SMART" id="SM00409">
    <property type="entry name" value="IG"/>
    <property type="match status" value="35"/>
</dbReference>
<feature type="domain" description="Ig-like" evidence="3">
    <location>
        <begin position="431"/>
        <end position="528"/>
    </location>
</feature>
<dbReference type="InterPro" id="IPR007110">
    <property type="entry name" value="Ig-like_dom"/>
</dbReference>
<feature type="domain" description="Ig-like" evidence="3">
    <location>
        <begin position="3692"/>
        <end position="3802"/>
    </location>
</feature>
<feature type="domain" description="Ig-like" evidence="3">
    <location>
        <begin position="1405"/>
        <end position="1505"/>
    </location>
</feature>
<feature type="domain" description="Ig-like" evidence="3">
    <location>
        <begin position="10"/>
        <end position="97"/>
    </location>
</feature>
<feature type="domain" description="Ig-like" evidence="3">
    <location>
        <begin position="1748"/>
        <end position="1833"/>
    </location>
</feature>
<feature type="domain" description="Ig-like" evidence="3">
    <location>
        <begin position="2398"/>
        <end position="2495"/>
    </location>
</feature>
<feature type="domain" description="Ig-like" evidence="3">
    <location>
        <begin position="3383"/>
        <end position="3469"/>
    </location>
</feature>
<feature type="domain" description="Ig-like" evidence="3">
    <location>
        <begin position="2170"/>
        <end position="2273"/>
    </location>
</feature>
<dbReference type="InterPro" id="IPR050958">
    <property type="entry name" value="Cell_Adh-Cytoskel_Orgn"/>
</dbReference>